<evidence type="ECO:0000313" key="5">
    <source>
        <dbReference type="Proteomes" id="UP000001744"/>
    </source>
</evidence>
<protein>
    <submittedName>
        <fullName evidence="3">ENTH/VHS domain-containing protein</fullName>
    </submittedName>
</protein>
<feature type="compositionally biased region" description="Basic and acidic residues" evidence="1">
    <location>
        <begin position="771"/>
        <end position="783"/>
    </location>
</feature>
<feature type="compositionally biased region" description="Low complexity" evidence="1">
    <location>
        <begin position="207"/>
        <end position="216"/>
    </location>
</feature>
<dbReference type="EMBL" id="KE651166">
    <property type="protein sequence ID" value="EEB05699.1"/>
    <property type="molecule type" value="Genomic_DNA"/>
</dbReference>
<keyword evidence="5" id="KW-1185">Reference proteome</keyword>
<dbReference type="PANTHER" id="PTHR11216:SF31">
    <property type="entry name" value="AT21416P"/>
    <property type="match status" value="1"/>
</dbReference>
<feature type="region of interest" description="Disordered" evidence="1">
    <location>
        <begin position="195"/>
        <end position="308"/>
    </location>
</feature>
<evidence type="ECO:0000313" key="4">
    <source>
        <dbReference type="JaponicusDB" id="SJAG_00724"/>
    </source>
</evidence>
<dbReference type="OMA" id="WISSRRM"/>
<dbReference type="STRING" id="402676.B6JWE8"/>
<feature type="compositionally biased region" description="Polar residues" evidence="1">
    <location>
        <begin position="253"/>
        <end position="266"/>
    </location>
</feature>
<proteinExistence type="predicted"/>
<feature type="compositionally biased region" description="Polar residues" evidence="1">
    <location>
        <begin position="327"/>
        <end position="344"/>
    </location>
</feature>
<reference evidence="3 5" key="1">
    <citation type="journal article" date="2011" name="Science">
        <title>Comparative functional genomics of the fission yeasts.</title>
        <authorList>
            <person name="Rhind N."/>
            <person name="Chen Z."/>
            <person name="Yassour M."/>
            <person name="Thompson D.A."/>
            <person name="Haas B.J."/>
            <person name="Habib N."/>
            <person name="Wapinski I."/>
            <person name="Roy S."/>
            <person name="Lin M.F."/>
            <person name="Heiman D.I."/>
            <person name="Young S.K."/>
            <person name="Furuya K."/>
            <person name="Guo Y."/>
            <person name="Pidoux A."/>
            <person name="Chen H.M."/>
            <person name="Robbertse B."/>
            <person name="Goldberg J.M."/>
            <person name="Aoki K."/>
            <person name="Bayne E.H."/>
            <person name="Berlin A.M."/>
            <person name="Desjardins C.A."/>
            <person name="Dobbs E."/>
            <person name="Dukaj L."/>
            <person name="Fan L."/>
            <person name="FitzGerald M.G."/>
            <person name="French C."/>
            <person name="Gujja S."/>
            <person name="Hansen K."/>
            <person name="Keifenheim D."/>
            <person name="Levin J.Z."/>
            <person name="Mosher R.A."/>
            <person name="Mueller C.A."/>
            <person name="Pfiffner J."/>
            <person name="Priest M."/>
            <person name="Russ C."/>
            <person name="Smialowska A."/>
            <person name="Swoboda P."/>
            <person name="Sykes S.M."/>
            <person name="Vaughn M."/>
            <person name="Vengrova S."/>
            <person name="Yoder R."/>
            <person name="Zeng Q."/>
            <person name="Allshire R."/>
            <person name="Baulcombe D."/>
            <person name="Birren B.W."/>
            <person name="Brown W."/>
            <person name="Ekwall K."/>
            <person name="Kellis M."/>
            <person name="Leatherwood J."/>
            <person name="Levin H."/>
            <person name="Margalit H."/>
            <person name="Martienssen R."/>
            <person name="Nieduszynski C.A."/>
            <person name="Spatafora J.W."/>
            <person name="Friedman N."/>
            <person name="Dalgaard J.Z."/>
            <person name="Baumann P."/>
            <person name="Niki H."/>
            <person name="Regev A."/>
            <person name="Nusbaum C."/>
        </authorList>
    </citation>
    <scope>NUCLEOTIDE SEQUENCE [LARGE SCALE GENOMIC DNA]</scope>
    <source>
        <strain evidence="5">yFS275 / FY16936</strain>
    </source>
</reference>
<evidence type="ECO:0000256" key="1">
    <source>
        <dbReference type="SAM" id="MobiDB-lite"/>
    </source>
</evidence>
<dbReference type="HOGENOM" id="CLU_355711_0_0_1"/>
<feature type="compositionally biased region" description="Polar residues" evidence="1">
    <location>
        <begin position="98"/>
        <end position="110"/>
    </location>
</feature>
<feature type="compositionally biased region" description="Basic and acidic residues" evidence="1">
    <location>
        <begin position="366"/>
        <end position="375"/>
    </location>
</feature>
<dbReference type="SUPFAM" id="SSF47473">
    <property type="entry name" value="EF-hand"/>
    <property type="match status" value="1"/>
</dbReference>
<organism evidence="3 5">
    <name type="scientific">Schizosaccharomyces japonicus (strain yFS275 / FY16936)</name>
    <name type="common">Fission yeast</name>
    <dbReference type="NCBI Taxonomy" id="402676"/>
    <lineage>
        <taxon>Eukaryota</taxon>
        <taxon>Fungi</taxon>
        <taxon>Dikarya</taxon>
        <taxon>Ascomycota</taxon>
        <taxon>Taphrinomycotina</taxon>
        <taxon>Schizosaccharomycetes</taxon>
        <taxon>Schizosaccharomycetales</taxon>
        <taxon>Schizosaccharomycetaceae</taxon>
        <taxon>Schizosaccharomyces</taxon>
    </lineage>
</organism>
<name>B6JWE8_SCHJY</name>
<dbReference type="InterPro" id="IPR000261">
    <property type="entry name" value="EH_dom"/>
</dbReference>
<dbReference type="GeneID" id="7052140"/>
<sequence>MHKTSQHRTSTSSTDQGVQRVPSAPLPIRPLPAHVSHLPTVESTSSKSASLAAAANTYRHVSAHTPASTHSTSSHHQKRSVVLSTSVRNAYAPLSRPSHAQTPTTARPSLNSSPKNAVAAAAAAAKSNAVNDTASVRSSVDARAAASMTGVRQFSSSKMRSMDDILQTQTDGLDRSQLASHNSVHILAASAHAQSSHDLAKQEERSTVSSSAVAASQNIRHLRSTLRNVNGSVKRKGFFRNKSSAPTRRKSNDLPTTRTSTDASTSHSEKANGARLQPTTSSSSSIVSSPSSRPRTRQSSYEGVRPNAPLAAAQLARLAVKNDEETGLTTVSQPVDTHSTNTSPSKKRSRPSAELQASAASALAVKESRTKDKKPGSISSSGVNEETDDKDERVRKAFTQAANVAVVKHVPLRPSIPPPTTGSSPAIKGDTSDVPIINVIEDTPRTLKVIESSPNYLSATSSFTEEKPSRLSVDSISAAPIRSSASLSAFGNYSNSDVSSFSSVDQSHAKFVDPFSSPGRLATAAARSRPSSRKLFYVDASETVDESPSALHAAVFADKKLPKAHAISEPLKRIVRTKPSPQTLRNSSSSEGKHKHHHFRLYKGDHSRYYNSNSDKSKLKLSQWCIDEKRRTAYEALWASNKGYMMLRNDDKKMDDMVCNIVVRDLWARSGIPFSTLAQIYNLVSRDRRPWLTRDEFVVGMFLIDQYLAGRKLPSKVPDSVWISSRRMGDLLWRLEKLKLSKERVKNRKKQKKLKKKERKEKRKKKKKLKNAKDRETTEDEHAVLAVSS</sequence>
<dbReference type="OrthoDB" id="10045710at2759"/>
<dbReference type="eggNOG" id="KOG0998">
    <property type="taxonomic scope" value="Eukaryota"/>
</dbReference>
<evidence type="ECO:0000259" key="2">
    <source>
        <dbReference type="PROSITE" id="PS50031"/>
    </source>
</evidence>
<dbReference type="RefSeq" id="XP_002171992.1">
    <property type="nucleotide sequence ID" value="XM_002171956.2"/>
</dbReference>
<dbReference type="JaponicusDB" id="SJAG_00724">
    <property type="gene designation" value="irs4"/>
</dbReference>
<gene>
    <name evidence="4" type="primary">irs4</name>
    <name evidence="3" type="ORF">SJAG_00724</name>
</gene>
<feature type="region of interest" description="Disordered" evidence="1">
    <location>
        <begin position="325"/>
        <end position="391"/>
    </location>
</feature>
<feature type="compositionally biased region" description="Low complexity" evidence="1">
    <location>
        <begin position="352"/>
        <end position="364"/>
    </location>
</feature>
<dbReference type="SMART" id="SM00027">
    <property type="entry name" value="EH"/>
    <property type="match status" value="1"/>
</dbReference>
<feature type="domain" description="EH" evidence="2">
    <location>
        <begin position="630"/>
        <end position="728"/>
    </location>
</feature>
<feature type="compositionally biased region" description="Low complexity" evidence="1">
    <location>
        <begin position="278"/>
        <end position="300"/>
    </location>
</feature>
<feature type="compositionally biased region" description="Polar residues" evidence="1">
    <location>
        <begin position="7"/>
        <end position="17"/>
    </location>
</feature>
<dbReference type="PROSITE" id="PS50031">
    <property type="entry name" value="EH"/>
    <property type="match status" value="1"/>
</dbReference>
<feature type="region of interest" description="Disordered" evidence="1">
    <location>
        <begin position="62"/>
        <end position="117"/>
    </location>
</feature>
<dbReference type="CDD" id="cd00052">
    <property type="entry name" value="EH"/>
    <property type="match status" value="1"/>
</dbReference>
<dbReference type="Proteomes" id="UP000001744">
    <property type="component" value="Unassembled WGS sequence"/>
</dbReference>
<feature type="compositionally biased region" description="Low complexity" evidence="1">
    <location>
        <begin position="63"/>
        <end position="72"/>
    </location>
</feature>
<accession>B6JWE8</accession>
<dbReference type="VEuPathDB" id="FungiDB:SJAG_00724"/>
<dbReference type="PANTHER" id="PTHR11216">
    <property type="entry name" value="EH DOMAIN"/>
    <property type="match status" value="1"/>
</dbReference>
<feature type="compositionally biased region" description="Basic residues" evidence="1">
    <location>
        <begin position="745"/>
        <end position="770"/>
    </location>
</feature>
<dbReference type="AlphaFoldDB" id="B6JWE8"/>
<feature type="region of interest" description="Disordered" evidence="1">
    <location>
        <begin position="743"/>
        <end position="789"/>
    </location>
</feature>
<feature type="region of interest" description="Disordered" evidence="1">
    <location>
        <begin position="1"/>
        <end position="32"/>
    </location>
</feature>
<feature type="region of interest" description="Disordered" evidence="1">
    <location>
        <begin position="578"/>
        <end position="597"/>
    </location>
</feature>
<evidence type="ECO:0000313" key="3">
    <source>
        <dbReference type="EMBL" id="EEB05699.1"/>
    </source>
</evidence>
<dbReference type="Gene3D" id="1.10.238.10">
    <property type="entry name" value="EF-hand"/>
    <property type="match status" value="1"/>
</dbReference>
<dbReference type="InterPro" id="IPR011992">
    <property type="entry name" value="EF-hand-dom_pair"/>
</dbReference>